<dbReference type="InterPro" id="IPR029460">
    <property type="entry name" value="DNAPol_HHH"/>
</dbReference>
<evidence type="ECO:0000313" key="11">
    <source>
        <dbReference type="EMBL" id="RRS02760.1"/>
    </source>
</evidence>
<evidence type="ECO:0000313" key="12">
    <source>
        <dbReference type="Proteomes" id="UP000269265"/>
    </source>
</evidence>
<keyword evidence="8" id="KW-0239">DNA-directed DNA polymerase</keyword>
<dbReference type="InterPro" id="IPR016195">
    <property type="entry name" value="Pol/histidinol_Pase-like"/>
</dbReference>
<dbReference type="CDD" id="cd04485">
    <property type="entry name" value="DnaE_OBF"/>
    <property type="match status" value="1"/>
</dbReference>
<dbReference type="PANTHER" id="PTHR32294">
    <property type="entry name" value="DNA POLYMERASE III SUBUNIT ALPHA"/>
    <property type="match status" value="1"/>
</dbReference>
<dbReference type="InterPro" id="IPR011708">
    <property type="entry name" value="DNA_pol3_alpha_NTPase_dom"/>
</dbReference>
<dbReference type="OrthoDB" id="9803237at2"/>
<dbReference type="AlphaFoldDB" id="A0A3R8SZP2"/>
<dbReference type="InterPro" id="IPR003141">
    <property type="entry name" value="Pol/His_phosphatase_N"/>
</dbReference>
<dbReference type="Gene3D" id="3.20.20.140">
    <property type="entry name" value="Metal-dependent hydrolases"/>
    <property type="match status" value="1"/>
</dbReference>
<dbReference type="Pfam" id="PF14579">
    <property type="entry name" value="HHH_6"/>
    <property type="match status" value="1"/>
</dbReference>
<evidence type="ECO:0000256" key="6">
    <source>
        <dbReference type="ARBA" id="ARBA00022695"/>
    </source>
</evidence>
<evidence type="ECO:0000256" key="4">
    <source>
        <dbReference type="ARBA" id="ARBA00022490"/>
    </source>
</evidence>
<gene>
    <name evidence="11" type="ORF">EIP75_18460</name>
</gene>
<evidence type="ECO:0000256" key="5">
    <source>
        <dbReference type="ARBA" id="ARBA00022679"/>
    </source>
</evidence>
<keyword evidence="6 11" id="KW-0548">Nucleotidyltransferase</keyword>
<reference evidence="11 12" key="1">
    <citation type="submission" date="2018-12" db="EMBL/GenBank/DDBJ databases">
        <title>The whole draft genome of Aquabacterium sp. SJQ9.</title>
        <authorList>
            <person name="Sun L."/>
            <person name="Gao X."/>
            <person name="Chen W."/>
            <person name="Huang K."/>
        </authorList>
    </citation>
    <scope>NUCLEOTIDE SEQUENCE [LARGE SCALE GENOMIC DNA]</scope>
    <source>
        <strain evidence="11 12">SJQ9</strain>
    </source>
</reference>
<dbReference type="Gene3D" id="1.10.150.870">
    <property type="match status" value="1"/>
</dbReference>
<dbReference type="RefSeq" id="WP_125244767.1">
    <property type="nucleotide sequence ID" value="NZ_RSED01000018.1"/>
</dbReference>
<dbReference type="Gene3D" id="1.10.10.1600">
    <property type="entry name" value="Bacterial DNA polymerase III alpha subunit, thumb domain"/>
    <property type="match status" value="1"/>
</dbReference>
<evidence type="ECO:0000256" key="9">
    <source>
        <dbReference type="ARBA" id="ARBA00049244"/>
    </source>
</evidence>
<dbReference type="Pfam" id="PF17657">
    <property type="entry name" value="DNA_pol3_finger"/>
    <property type="match status" value="1"/>
</dbReference>
<dbReference type="EMBL" id="RSED01000018">
    <property type="protein sequence ID" value="RRS02760.1"/>
    <property type="molecule type" value="Genomic_DNA"/>
</dbReference>
<comment type="caution">
    <text evidence="11">The sequence shown here is derived from an EMBL/GenBank/DDBJ whole genome shotgun (WGS) entry which is preliminary data.</text>
</comment>
<dbReference type="GO" id="GO:0003676">
    <property type="term" value="F:nucleic acid binding"/>
    <property type="evidence" value="ECO:0007669"/>
    <property type="project" value="InterPro"/>
</dbReference>
<evidence type="ECO:0000256" key="2">
    <source>
        <dbReference type="ARBA" id="ARBA00012417"/>
    </source>
</evidence>
<dbReference type="Pfam" id="PF07733">
    <property type="entry name" value="DNA_pol3_alpha"/>
    <property type="match status" value="1"/>
</dbReference>
<accession>A0A3R8SZP2</accession>
<feature type="domain" description="Polymerase/histidinol phosphatase N-terminal" evidence="10">
    <location>
        <begin position="4"/>
        <end position="71"/>
    </location>
</feature>
<dbReference type="SUPFAM" id="SSF89550">
    <property type="entry name" value="PHP domain-like"/>
    <property type="match status" value="1"/>
</dbReference>
<dbReference type="InterPro" id="IPR004013">
    <property type="entry name" value="PHP_dom"/>
</dbReference>
<dbReference type="GO" id="GO:0005737">
    <property type="term" value="C:cytoplasm"/>
    <property type="evidence" value="ECO:0007669"/>
    <property type="project" value="UniProtKB-SubCell"/>
</dbReference>
<dbReference type="InterPro" id="IPR004365">
    <property type="entry name" value="NA-bd_OB_tRNA"/>
</dbReference>
<sequence length="1180" mass="129603">MAFVHLRSHTEFSVVDGTVRIDDLVKAAAKDGQPAVAVTDLSNLFGAIKLYSSARKKGVQPLIGADVWLEADEPGRPVSRLLLLIQNRKGYLHLSELLGEAWTAPGQRTHASVFWESLAQRSEGLIALAGAEMGCVGQALMNGDAGRAEALARRLAGIFPGRFYIELQRAGHPTNEAHIRAAVPLAAKIGLPVVATHPIQFSTPDDFEAHEARTCIAEGETLGNPRRIKRFTREQYFKTQAQMEALFADIPSAVANTVAIARRCALTLVLGKPQLPDFPTPILQDGPDAGKPMPMADYFRQLSFEGLEERLAHLFPDRAVRDARRPEYVSRLEFEINTILKMGFPGYFLIVADFINWAKNNGCPVGPGRGSGAGSLVAYALKITDLDPLEYNLLFERFLNPERVSMPDFDIDFCQGNRDRVIDYVKDKYGRSAVSQIATFGTMAAKAALRDVGRVLGMGYGHVDSIAKLIPAPPGKSVTLAKVPENPDPGVIYARKEAPELEQREAAEEEVASLLALAERVEGMVRNIGMHAGGVLIAPGKITDFCPLYMQPGSDSAVSQYDKDDVEAIGLVKFDFLGLATLTILETAKEFIMARHPDQKDFDFAKIKLDDAATYRLLSEGKTVAVFQLESRGMQGMLKDAKPSVFEDIIALVSLYRPGPMDLIPSFCARKHGKEEVEYLHPLMAEVLEETYGIMVYQEQVMQVAQRVGGYSLGGADMLRRAMGKKKLEEMVAHRATFAEGAAKNDIKPDLANEIFDLMEKFAGYGFNKSHAAAYALLAYHTAWLKVHYTAEFFAGNMSVSSDDTDKLKIFHDDATQNFGITFLPPNVNLGAWRFEPVDDKTVCYALGAVKGTGQGAIEAIVRERTANGPFKSFFEFCARVDRKSVNKRVVEALIKGGAFDALEPHRAGLLASVPLAFDYADSLAANADQGGLFDFGDSHAASTNEPELVHAEPWSLKEQLSLEKTAIGFYLSGHLFDEAEKEVRRFAKRVGDLQDARDPQMTAGIVTELRVINGVRGRVALFKLDDKSDVIEAVANEELLDANRDLLKDDELLVIQGKVQPDRFSGGLRLNVQQIWSLGAARCRFARFLRVKVKDQQCPVADVLREFPARRVPAPQPDLPETVQGLPIRVVVERVAADVSARAELELGDGARFFPSDQALVRIKELMPAGLPEIVYGEG</sequence>
<dbReference type="InterPro" id="IPR049821">
    <property type="entry name" value="PolIIIA_DnaE1_PHP"/>
</dbReference>
<organism evidence="11 12">
    <name type="scientific">Aquabacterium soli</name>
    <dbReference type="NCBI Taxonomy" id="2493092"/>
    <lineage>
        <taxon>Bacteria</taxon>
        <taxon>Pseudomonadati</taxon>
        <taxon>Pseudomonadota</taxon>
        <taxon>Betaproteobacteria</taxon>
        <taxon>Burkholderiales</taxon>
        <taxon>Aquabacterium</taxon>
    </lineage>
</organism>
<dbReference type="GO" id="GO:0003887">
    <property type="term" value="F:DNA-directed DNA polymerase activity"/>
    <property type="evidence" value="ECO:0007669"/>
    <property type="project" value="UniProtKB-KW"/>
</dbReference>
<dbReference type="NCBIfam" id="TIGR00594">
    <property type="entry name" value="polc"/>
    <property type="match status" value="1"/>
</dbReference>
<dbReference type="CDD" id="cd07433">
    <property type="entry name" value="PHP_PolIIIA_DnaE1"/>
    <property type="match status" value="1"/>
</dbReference>
<keyword evidence="12" id="KW-1185">Reference proteome</keyword>
<comment type="catalytic activity">
    <reaction evidence="9">
        <text>DNA(n) + a 2'-deoxyribonucleoside 5'-triphosphate = DNA(n+1) + diphosphate</text>
        <dbReference type="Rhea" id="RHEA:22508"/>
        <dbReference type="Rhea" id="RHEA-COMP:17339"/>
        <dbReference type="Rhea" id="RHEA-COMP:17340"/>
        <dbReference type="ChEBI" id="CHEBI:33019"/>
        <dbReference type="ChEBI" id="CHEBI:61560"/>
        <dbReference type="ChEBI" id="CHEBI:173112"/>
        <dbReference type="EC" id="2.7.7.7"/>
    </reaction>
</comment>
<evidence type="ECO:0000256" key="7">
    <source>
        <dbReference type="ARBA" id="ARBA00022705"/>
    </source>
</evidence>
<dbReference type="InterPro" id="IPR004805">
    <property type="entry name" value="DnaE2/DnaE/PolC"/>
</dbReference>
<dbReference type="PANTHER" id="PTHR32294:SF0">
    <property type="entry name" value="DNA POLYMERASE III SUBUNIT ALPHA"/>
    <property type="match status" value="1"/>
</dbReference>
<evidence type="ECO:0000256" key="8">
    <source>
        <dbReference type="ARBA" id="ARBA00022932"/>
    </source>
</evidence>
<evidence type="ECO:0000256" key="3">
    <source>
        <dbReference type="ARBA" id="ARBA00019114"/>
    </source>
</evidence>
<dbReference type="Pfam" id="PF02811">
    <property type="entry name" value="PHP"/>
    <property type="match status" value="1"/>
</dbReference>
<keyword evidence="7" id="KW-0235">DNA replication</keyword>
<evidence type="ECO:0000259" key="10">
    <source>
        <dbReference type="SMART" id="SM00481"/>
    </source>
</evidence>
<dbReference type="InterPro" id="IPR041931">
    <property type="entry name" value="DNA_pol3_alpha_thumb_dom"/>
</dbReference>
<dbReference type="GO" id="GO:0006260">
    <property type="term" value="P:DNA replication"/>
    <property type="evidence" value="ECO:0007669"/>
    <property type="project" value="UniProtKB-KW"/>
</dbReference>
<dbReference type="Pfam" id="PF01336">
    <property type="entry name" value="tRNA_anti-codon"/>
    <property type="match status" value="1"/>
</dbReference>
<protein>
    <recommendedName>
        <fullName evidence="3">DNA polymerase III subunit alpha</fullName>
        <ecNumber evidence="2">2.7.7.7</ecNumber>
    </recommendedName>
</protein>
<comment type="subcellular location">
    <subcellularLocation>
        <location evidence="1">Cytoplasm</location>
    </subcellularLocation>
</comment>
<keyword evidence="4" id="KW-0963">Cytoplasm</keyword>
<name>A0A3R8SZP2_9BURK</name>
<keyword evidence="5 11" id="KW-0808">Transferase</keyword>
<dbReference type="Proteomes" id="UP000269265">
    <property type="component" value="Unassembled WGS sequence"/>
</dbReference>
<evidence type="ECO:0000256" key="1">
    <source>
        <dbReference type="ARBA" id="ARBA00004496"/>
    </source>
</evidence>
<dbReference type="InterPro" id="IPR040982">
    <property type="entry name" value="DNA_pol3_finger"/>
</dbReference>
<dbReference type="NCBIfam" id="NF004226">
    <property type="entry name" value="PRK05673.1"/>
    <property type="match status" value="1"/>
</dbReference>
<dbReference type="GO" id="GO:0008408">
    <property type="term" value="F:3'-5' exonuclease activity"/>
    <property type="evidence" value="ECO:0007669"/>
    <property type="project" value="InterPro"/>
</dbReference>
<proteinExistence type="predicted"/>
<dbReference type="SMART" id="SM00481">
    <property type="entry name" value="POLIIIAc"/>
    <property type="match status" value="1"/>
</dbReference>
<dbReference type="EC" id="2.7.7.7" evidence="2"/>